<dbReference type="VEuPathDB" id="FungiDB:DEHA2E06644g"/>
<dbReference type="EMBL" id="CR382137">
    <property type="protein sequence ID" value="CAG87826.2"/>
    <property type="molecule type" value="Genomic_DNA"/>
</dbReference>
<dbReference type="AlphaFoldDB" id="Q6BQC4"/>
<dbReference type="PANTHER" id="PTHR45982:SF3">
    <property type="entry name" value="F-BOX PROTEIN POF9"/>
    <property type="match status" value="1"/>
</dbReference>
<dbReference type="GeneID" id="2902674"/>
<dbReference type="InterPro" id="IPR051553">
    <property type="entry name" value="Ran_GTPase-activating"/>
</dbReference>
<dbReference type="InterPro" id="IPR000408">
    <property type="entry name" value="Reg_chr_condens"/>
</dbReference>
<dbReference type="SUPFAM" id="SSF81383">
    <property type="entry name" value="F-box domain"/>
    <property type="match status" value="1"/>
</dbReference>
<dbReference type="InterPro" id="IPR009091">
    <property type="entry name" value="RCC1/BLIP-II"/>
</dbReference>
<dbReference type="PROSITE" id="PS50012">
    <property type="entry name" value="RCC1_3"/>
    <property type="match status" value="1"/>
</dbReference>
<dbReference type="PANTHER" id="PTHR45982">
    <property type="entry name" value="REGULATOR OF CHROMOSOME CONDENSATION"/>
    <property type="match status" value="1"/>
</dbReference>
<proteinExistence type="predicted"/>
<gene>
    <name evidence="3" type="ordered locus">DEHA2E06644g</name>
</gene>
<dbReference type="OMA" id="MGDYHYL"/>
<dbReference type="RefSeq" id="XP_459596.2">
    <property type="nucleotide sequence ID" value="XM_459596.1"/>
</dbReference>
<organism evidence="3 4">
    <name type="scientific">Debaryomyces hansenii (strain ATCC 36239 / CBS 767 / BCRC 21394 / JCM 1990 / NBRC 0083 / IGC 2968)</name>
    <name type="common">Yeast</name>
    <name type="synonym">Torulaspora hansenii</name>
    <dbReference type="NCBI Taxonomy" id="284592"/>
    <lineage>
        <taxon>Eukaryota</taxon>
        <taxon>Fungi</taxon>
        <taxon>Dikarya</taxon>
        <taxon>Ascomycota</taxon>
        <taxon>Saccharomycotina</taxon>
        <taxon>Pichiomycetes</taxon>
        <taxon>Debaryomycetaceae</taxon>
        <taxon>Debaryomyces</taxon>
    </lineage>
</organism>
<dbReference type="Gene3D" id="2.130.10.30">
    <property type="entry name" value="Regulator of chromosome condensation 1/beta-lactamase-inhibitor protein II"/>
    <property type="match status" value="2"/>
</dbReference>
<accession>Q6BQC4</accession>
<feature type="repeat" description="RCC1" evidence="1">
    <location>
        <begin position="81"/>
        <end position="145"/>
    </location>
</feature>
<feature type="region of interest" description="Disordered" evidence="2">
    <location>
        <begin position="207"/>
        <end position="248"/>
    </location>
</feature>
<dbReference type="STRING" id="284592.Q6BQC4"/>
<evidence type="ECO:0000313" key="4">
    <source>
        <dbReference type="Proteomes" id="UP000000599"/>
    </source>
</evidence>
<protein>
    <submittedName>
        <fullName evidence="3">DEHA2E06644p</fullName>
    </submittedName>
</protein>
<name>Q6BQC4_DEBHA</name>
<feature type="compositionally biased region" description="Polar residues" evidence="2">
    <location>
        <begin position="211"/>
        <end position="224"/>
    </location>
</feature>
<dbReference type="FunCoup" id="Q6BQC4">
    <property type="interactions" value="109"/>
</dbReference>
<dbReference type="GO" id="GO:0005737">
    <property type="term" value="C:cytoplasm"/>
    <property type="evidence" value="ECO:0007669"/>
    <property type="project" value="TreeGrafter"/>
</dbReference>
<evidence type="ECO:0000313" key="3">
    <source>
        <dbReference type="EMBL" id="CAG87826.2"/>
    </source>
</evidence>
<keyword evidence="4" id="KW-1185">Reference proteome</keyword>
<evidence type="ECO:0000256" key="2">
    <source>
        <dbReference type="SAM" id="MobiDB-lite"/>
    </source>
</evidence>
<dbReference type="InParanoid" id="Q6BQC4"/>
<dbReference type="OrthoDB" id="61110at2759"/>
<dbReference type="Proteomes" id="UP000000599">
    <property type="component" value="Chromosome E"/>
</dbReference>
<reference evidence="3 4" key="1">
    <citation type="journal article" date="2004" name="Nature">
        <title>Genome evolution in yeasts.</title>
        <authorList>
            <consortium name="Genolevures"/>
            <person name="Dujon B."/>
            <person name="Sherman D."/>
            <person name="Fischer G."/>
            <person name="Durrens P."/>
            <person name="Casaregola S."/>
            <person name="Lafontaine I."/>
            <person name="de Montigny J."/>
            <person name="Marck C."/>
            <person name="Neuveglise C."/>
            <person name="Talla E."/>
            <person name="Goffard N."/>
            <person name="Frangeul L."/>
            <person name="Aigle M."/>
            <person name="Anthouard V."/>
            <person name="Babour A."/>
            <person name="Barbe V."/>
            <person name="Barnay S."/>
            <person name="Blanchin S."/>
            <person name="Beckerich J.M."/>
            <person name="Beyne E."/>
            <person name="Bleykasten C."/>
            <person name="Boisrame A."/>
            <person name="Boyer J."/>
            <person name="Cattolico L."/>
            <person name="Confanioleri F."/>
            <person name="de Daruvar A."/>
            <person name="Despons L."/>
            <person name="Fabre E."/>
            <person name="Fairhead C."/>
            <person name="Ferry-Dumazet H."/>
            <person name="Groppi A."/>
            <person name="Hantraye F."/>
            <person name="Hennequin C."/>
            <person name="Jauniaux N."/>
            <person name="Joyet P."/>
            <person name="Kachouri R."/>
            <person name="Kerrest A."/>
            <person name="Koszul R."/>
            <person name="Lemaire M."/>
            <person name="Lesur I."/>
            <person name="Ma L."/>
            <person name="Muller H."/>
            <person name="Nicaud J.M."/>
            <person name="Nikolski M."/>
            <person name="Oztas S."/>
            <person name="Ozier-Kalogeropoulos O."/>
            <person name="Pellenz S."/>
            <person name="Potier S."/>
            <person name="Richard G.F."/>
            <person name="Straub M.L."/>
            <person name="Suleau A."/>
            <person name="Swennene D."/>
            <person name="Tekaia F."/>
            <person name="Wesolowski-Louvel M."/>
            <person name="Westhof E."/>
            <person name="Wirth B."/>
            <person name="Zeniou-Meyer M."/>
            <person name="Zivanovic I."/>
            <person name="Bolotin-Fukuhara M."/>
            <person name="Thierry A."/>
            <person name="Bouchier C."/>
            <person name="Caudron B."/>
            <person name="Scarpelli C."/>
            <person name="Gaillardin C."/>
            <person name="Weissenbach J."/>
            <person name="Wincker P."/>
            <person name="Souciet J.L."/>
        </authorList>
    </citation>
    <scope>NUCLEOTIDE SEQUENCE [LARGE SCALE GENOMIC DNA]</scope>
    <source>
        <strain evidence="4">ATCC 36239 / CBS 767 / BCRC 21394 / JCM 1990 / NBRC 0083 / IGC 2968</strain>
    </source>
</reference>
<dbReference type="HOGENOM" id="CLU_460835_0_0_1"/>
<sequence>MTAITLNDLGEDIICSNIAIHLSPEDIFSLSLVSHSFYSYLTTNDIFHLLYLKKFGSKPTPLNLSNYNWKELFKLRSSSQAKIYTWGSSQLGRLGYLLSNAPPENIANSGISKNVHTPTNLTTFNGFVISDISAGGFSFQILTNEGDLYFTGADWNKGERSTSTPGPFETFDYKSTAASIPRVESLGSRRSLNGISMPFMGRRYDRDIEAPTSTPSADRQTNPNLRKPSDQLDLSLPDPTGSSMKHQKKVKETNFVTKLLLPDNPEFPDRYVTSISSGREHIIAIDNYHNIISWDTGNTSNVGVHIKFEGLRYDSINKISAGWNLSACYINHIGIVVWYSRAPVTKESSEASTMISNANYLVIPNTDNCKIDDFLSGCDFILYIKDGSLMRFNLHTSGYASGSVDRNLVEDPFPVLGFDNWLNNYNIDNNGKASFTKITGCYNSFSIFTNDGMVLLGNKALSDEESEEPPIIIPQLQKNHIIHVVIGDYHYMALTDEGDLYSWGTESSRCGCLGLGAKDEFVSQNSNNVVTDLGPGKGMVVHNPTLVKSPSPGGKWLAITASGWNSGGIYIPK</sequence>
<dbReference type="KEGG" id="dha:DEHA2E06644g"/>
<dbReference type="GO" id="GO:0005085">
    <property type="term" value="F:guanyl-nucleotide exchange factor activity"/>
    <property type="evidence" value="ECO:0007669"/>
    <property type="project" value="TreeGrafter"/>
</dbReference>
<dbReference type="Pfam" id="PF13540">
    <property type="entry name" value="RCC1_2"/>
    <property type="match status" value="1"/>
</dbReference>
<evidence type="ECO:0000256" key="1">
    <source>
        <dbReference type="PROSITE-ProRule" id="PRU00235"/>
    </source>
</evidence>
<dbReference type="eggNOG" id="ENOG502QUVE">
    <property type="taxonomic scope" value="Eukaryota"/>
</dbReference>
<dbReference type="InterPro" id="IPR036047">
    <property type="entry name" value="F-box-like_dom_sf"/>
</dbReference>
<dbReference type="SUPFAM" id="SSF50985">
    <property type="entry name" value="RCC1/BLIP-II"/>
    <property type="match status" value="1"/>
</dbReference>